<evidence type="ECO:0000256" key="1">
    <source>
        <dbReference type="ARBA" id="ARBA00006484"/>
    </source>
</evidence>
<dbReference type="EMBL" id="ML178825">
    <property type="protein sequence ID" value="TFL01223.1"/>
    <property type="molecule type" value="Genomic_DNA"/>
</dbReference>
<keyword evidence="3" id="KW-0560">Oxidoreductase</keyword>
<dbReference type="InterPro" id="IPR036291">
    <property type="entry name" value="NAD(P)-bd_dom_sf"/>
</dbReference>
<proteinExistence type="inferred from homology"/>
<dbReference type="STRING" id="1884261.A0A5C3QGL4"/>
<name>A0A5C3QGL4_9AGAR</name>
<gene>
    <name evidence="5" type="ORF">BDV98DRAFT_604564</name>
</gene>
<dbReference type="InterPro" id="IPR020904">
    <property type="entry name" value="Sc_DH/Rdtase_CS"/>
</dbReference>
<evidence type="ECO:0000313" key="5">
    <source>
        <dbReference type="EMBL" id="TFL01223.1"/>
    </source>
</evidence>
<dbReference type="PANTHER" id="PTHR43976:SF16">
    <property type="entry name" value="SHORT-CHAIN DEHYDROGENASE_REDUCTASE FAMILY PROTEIN"/>
    <property type="match status" value="1"/>
</dbReference>
<evidence type="ECO:0000256" key="4">
    <source>
        <dbReference type="RuleBase" id="RU000363"/>
    </source>
</evidence>
<evidence type="ECO:0000256" key="2">
    <source>
        <dbReference type="ARBA" id="ARBA00022857"/>
    </source>
</evidence>
<dbReference type="GO" id="GO:0016491">
    <property type="term" value="F:oxidoreductase activity"/>
    <property type="evidence" value="ECO:0007669"/>
    <property type="project" value="UniProtKB-KW"/>
</dbReference>
<dbReference type="Proteomes" id="UP000305067">
    <property type="component" value="Unassembled WGS sequence"/>
</dbReference>
<keyword evidence="2" id="KW-0521">NADP</keyword>
<protein>
    <recommendedName>
        <fullName evidence="7">NAD(P)-binding protein</fullName>
    </recommendedName>
</protein>
<dbReference type="PRINTS" id="PR00081">
    <property type="entry name" value="GDHRDH"/>
</dbReference>
<reference evidence="5 6" key="1">
    <citation type="journal article" date="2019" name="Nat. Ecol. Evol.">
        <title>Megaphylogeny resolves global patterns of mushroom evolution.</title>
        <authorList>
            <person name="Varga T."/>
            <person name="Krizsan K."/>
            <person name="Foldi C."/>
            <person name="Dima B."/>
            <person name="Sanchez-Garcia M."/>
            <person name="Sanchez-Ramirez S."/>
            <person name="Szollosi G.J."/>
            <person name="Szarkandi J.G."/>
            <person name="Papp V."/>
            <person name="Albert L."/>
            <person name="Andreopoulos W."/>
            <person name="Angelini C."/>
            <person name="Antonin V."/>
            <person name="Barry K.W."/>
            <person name="Bougher N.L."/>
            <person name="Buchanan P."/>
            <person name="Buyck B."/>
            <person name="Bense V."/>
            <person name="Catcheside P."/>
            <person name="Chovatia M."/>
            <person name="Cooper J."/>
            <person name="Damon W."/>
            <person name="Desjardin D."/>
            <person name="Finy P."/>
            <person name="Geml J."/>
            <person name="Haridas S."/>
            <person name="Hughes K."/>
            <person name="Justo A."/>
            <person name="Karasinski D."/>
            <person name="Kautmanova I."/>
            <person name="Kiss B."/>
            <person name="Kocsube S."/>
            <person name="Kotiranta H."/>
            <person name="LaButti K.M."/>
            <person name="Lechner B.E."/>
            <person name="Liimatainen K."/>
            <person name="Lipzen A."/>
            <person name="Lukacs Z."/>
            <person name="Mihaltcheva S."/>
            <person name="Morgado L.N."/>
            <person name="Niskanen T."/>
            <person name="Noordeloos M.E."/>
            <person name="Ohm R.A."/>
            <person name="Ortiz-Santana B."/>
            <person name="Ovrebo C."/>
            <person name="Racz N."/>
            <person name="Riley R."/>
            <person name="Savchenko A."/>
            <person name="Shiryaev A."/>
            <person name="Soop K."/>
            <person name="Spirin V."/>
            <person name="Szebenyi C."/>
            <person name="Tomsovsky M."/>
            <person name="Tulloss R.E."/>
            <person name="Uehling J."/>
            <person name="Grigoriev I.V."/>
            <person name="Vagvolgyi C."/>
            <person name="Papp T."/>
            <person name="Martin F.M."/>
            <person name="Miettinen O."/>
            <person name="Hibbett D.S."/>
            <person name="Nagy L.G."/>
        </authorList>
    </citation>
    <scope>NUCLEOTIDE SEQUENCE [LARGE SCALE GENOMIC DNA]</scope>
    <source>
        <strain evidence="5 6">CBS 309.79</strain>
    </source>
</reference>
<dbReference type="OrthoDB" id="1274115at2759"/>
<comment type="similarity">
    <text evidence="1 4">Belongs to the short-chain dehydrogenases/reductases (SDR) family.</text>
</comment>
<evidence type="ECO:0000256" key="3">
    <source>
        <dbReference type="ARBA" id="ARBA00023002"/>
    </source>
</evidence>
<evidence type="ECO:0008006" key="7">
    <source>
        <dbReference type="Google" id="ProtNLM"/>
    </source>
</evidence>
<dbReference type="InterPro" id="IPR002347">
    <property type="entry name" value="SDR_fam"/>
</dbReference>
<dbReference type="PRINTS" id="PR00080">
    <property type="entry name" value="SDRFAMILY"/>
</dbReference>
<dbReference type="InterPro" id="IPR051911">
    <property type="entry name" value="SDR_oxidoreductase"/>
</dbReference>
<dbReference type="AlphaFoldDB" id="A0A5C3QGL4"/>
<evidence type="ECO:0000313" key="6">
    <source>
        <dbReference type="Proteomes" id="UP000305067"/>
    </source>
</evidence>
<keyword evidence="6" id="KW-1185">Reference proteome</keyword>
<sequence>MSDFSNAQVWFITGSSSGFGLAMTKAALAAGHRVVATLRSPSDISSITSSHPQDQLLVLPLDVTSLPYVKSAFSTALNVFGRIDVVFNNAGYAVQAELEDTPEEEARKMWEVNFWGMNYVSVEAVKCFRERNGMGEGGERRGGLLLQNCSYGAVVGIPSFGHYSAAKHAMFGYSTTLQAELDPTWNIRVTSILTGSFNTESLGRSLTHRPLHPTYASSPALVRSRAICLDRSIICGDVDDAVQIFLQVAGMERAGQPEILPLGEDAVRIVRGRLGEIEGEVGRWEVLSDQLVRRV</sequence>
<dbReference type="PANTHER" id="PTHR43976">
    <property type="entry name" value="SHORT CHAIN DEHYDROGENASE"/>
    <property type="match status" value="1"/>
</dbReference>
<organism evidence="5 6">
    <name type="scientific">Pterulicium gracile</name>
    <dbReference type="NCBI Taxonomy" id="1884261"/>
    <lineage>
        <taxon>Eukaryota</taxon>
        <taxon>Fungi</taxon>
        <taxon>Dikarya</taxon>
        <taxon>Basidiomycota</taxon>
        <taxon>Agaricomycotina</taxon>
        <taxon>Agaricomycetes</taxon>
        <taxon>Agaricomycetidae</taxon>
        <taxon>Agaricales</taxon>
        <taxon>Pleurotineae</taxon>
        <taxon>Pterulaceae</taxon>
        <taxon>Pterulicium</taxon>
    </lineage>
</organism>
<dbReference type="Pfam" id="PF00106">
    <property type="entry name" value="adh_short"/>
    <property type="match status" value="1"/>
</dbReference>
<accession>A0A5C3QGL4</accession>
<dbReference type="Gene3D" id="3.40.50.720">
    <property type="entry name" value="NAD(P)-binding Rossmann-like Domain"/>
    <property type="match status" value="1"/>
</dbReference>
<dbReference type="SUPFAM" id="SSF51735">
    <property type="entry name" value="NAD(P)-binding Rossmann-fold domains"/>
    <property type="match status" value="1"/>
</dbReference>
<dbReference type="PROSITE" id="PS00061">
    <property type="entry name" value="ADH_SHORT"/>
    <property type="match status" value="1"/>
</dbReference>